<keyword evidence="13" id="KW-0573">Peptidoglycan synthesis</keyword>
<dbReference type="PIRSF" id="PIRSF039102">
    <property type="entry name" value="Ddl/VanB"/>
    <property type="match status" value="1"/>
</dbReference>
<dbReference type="EMBL" id="UINC01125537">
    <property type="protein sequence ID" value="SVD03438.1"/>
    <property type="molecule type" value="Genomic_DNA"/>
</dbReference>
<dbReference type="InterPro" id="IPR013815">
    <property type="entry name" value="ATP_grasp_subdomain_1"/>
</dbReference>
<dbReference type="PANTHER" id="PTHR23132:SF25">
    <property type="entry name" value="D-ALANINE--D-ALANINE LIGASE A"/>
    <property type="match status" value="1"/>
</dbReference>
<dbReference type="GO" id="GO:0008360">
    <property type="term" value="P:regulation of cell shape"/>
    <property type="evidence" value="ECO:0007669"/>
    <property type="project" value="UniProtKB-KW"/>
</dbReference>
<dbReference type="PROSITE" id="PS00843">
    <property type="entry name" value="DALA_DALA_LIGASE_1"/>
    <property type="match status" value="1"/>
</dbReference>
<evidence type="ECO:0000256" key="15">
    <source>
        <dbReference type="ARBA" id="ARBA00023316"/>
    </source>
</evidence>
<evidence type="ECO:0000256" key="1">
    <source>
        <dbReference type="ARBA" id="ARBA00001936"/>
    </source>
</evidence>
<comment type="similarity">
    <text evidence="5">Belongs to the D-alanine--D-alanine ligase family.</text>
</comment>
<feature type="non-terminal residue" evidence="18">
    <location>
        <position position="274"/>
    </location>
</feature>
<dbReference type="InterPro" id="IPR011761">
    <property type="entry name" value="ATP-grasp"/>
</dbReference>
<dbReference type="AlphaFoldDB" id="A0A382S2T7"/>
<organism evidence="18">
    <name type="scientific">marine metagenome</name>
    <dbReference type="NCBI Taxonomy" id="408172"/>
    <lineage>
        <taxon>unclassified sequences</taxon>
        <taxon>metagenomes</taxon>
        <taxon>ecological metagenomes</taxon>
    </lineage>
</organism>
<dbReference type="GO" id="GO:0008716">
    <property type="term" value="F:D-alanine-D-alanine ligase activity"/>
    <property type="evidence" value="ECO:0007669"/>
    <property type="project" value="InterPro"/>
</dbReference>
<keyword evidence="8" id="KW-0479">Metal-binding</keyword>
<dbReference type="GO" id="GO:0046872">
    <property type="term" value="F:metal ion binding"/>
    <property type="evidence" value="ECO:0007669"/>
    <property type="project" value="UniProtKB-KW"/>
</dbReference>
<comment type="subcellular location">
    <subcellularLocation>
        <location evidence="3">Cytoplasm</location>
    </subcellularLocation>
</comment>
<protein>
    <recommendedName>
        <fullName evidence="17">ATP-grasp domain-containing protein</fullName>
    </recommendedName>
</protein>
<dbReference type="NCBIfam" id="NF002528">
    <property type="entry name" value="PRK01966.1-4"/>
    <property type="match status" value="1"/>
</dbReference>
<evidence type="ECO:0000256" key="16">
    <source>
        <dbReference type="ARBA" id="ARBA00060592"/>
    </source>
</evidence>
<evidence type="ECO:0000256" key="7">
    <source>
        <dbReference type="ARBA" id="ARBA00022598"/>
    </source>
</evidence>
<comment type="cofactor">
    <cofactor evidence="2">
        <name>Mg(2+)</name>
        <dbReference type="ChEBI" id="CHEBI:18420"/>
    </cofactor>
</comment>
<evidence type="ECO:0000313" key="18">
    <source>
        <dbReference type="EMBL" id="SVD03438.1"/>
    </source>
</evidence>
<accession>A0A382S2T7</accession>
<evidence type="ECO:0000256" key="4">
    <source>
        <dbReference type="ARBA" id="ARBA00004752"/>
    </source>
</evidence>
<comment type="cofactor">
    <cofactor evidence="1">
        <name>Mn(2+)</name>
        <dbReference type="ChEBI" id="CHEBI:29035"/>
    </cofactor>
</comment>
<evidence type="ECO:0000256" key="8">
    <source>
        <dbReference type="ARBA" id="ARBA00022723"/>
    </source>
</evidence>
<dbReference type="Pfam" id="PF01820">
    <property type="entry name" value="Dala_Dala_lig_N"/>
    <property type="match status" value="1"/>
</dbReference>
<feature type="domain" description="ATP-grasp" evidence="17">
    <location>
        <begin position="164"/>
        <end position="260"/>
    </location>
</feature>
<comment type="pathway">
    <text evidence="4">Cell wall biogenesis; peptidoglycan biosynthesis.</text>
</comment>
<dbReference type="Gene3D" id="3.40.50.20">
    <property type="match status" value="1"/>
</dbReference>
<dbReference type="Gene3D" id="3.30.1490.20">
    <property type="entry name" value="ATP-grasp fold, A domain"/>
    <property type="match status" value="1"/>
</dbReference>
<dbReference type="GO" id="GO:0009252">
    <property type="term" value="P:peptidoglycan biosynthetic process"/>
    <property type="evidence" value="ECO:0007669"/>
    <property type="project" value="UniProtKB-KW"/>
</dbReference>
<keyword evidence="10" id="KW-0067">ATP-binding</keyword>
<keyword evidence="11" id="KW-0460">Magnesium</keyword>
<evidence type="ECO:0000256" key="10">
    <source>
        <dbReference type="ARBA" id="ARBA00022840"/>
    </source>
</evidence>
<keyword evidence="14" id="KW-0464">Manganese</keyword>
<evidence type="ECO:0000259" key="17">
    <source>
        <dbReference type="PROSITE" id="PS50975"/>
    </source>
</evidence>
<dbReference type="Pfam" id="PF07478">
    <property type="entry name" value="Dala_Dala_lig_C"/>
    <property type="match status" value="1"/>
</dbReference>
<dbReference type="InterPro" id="IPR016185">
    <property type="entry name" value="PreATP-grasp_dom_sf"/>
</dbReference>
<dbReference type="SUPFAM" id="SSF56059">
    <property type="entry name" value="Glutathione synthetase ATP-binding domain-like"/>
    <property type="match status" value="1"/>
</dbReference>
<keyword evidence="15" id="KW-0961">Cell wall biogenesis/degradation</keyword>
<evidence type="ECO:0000256" key="12">
    <source>
        <dbReference type="ARBA" id="ARBA00022960"/>
    </source>
</evidence>
<keyword evidence="9" id="KW-0547">Nucleotide-binding</keyword>
<keyword evidence="6" id="KW-0963">Cytoplasm</keyword>
<proteinExistence type="inferred from homology"/>
<evidence type="ECO:0000256" key="9">
    <source>
        <dbReference type="ARBA" id="ARBA00022741"/>
    </source>
</evidence>
<evidence type="ECO:0000256" key="11">
    <source>
        <dbReference type="ARBA" id="ARBA00022842"/>
    </source>
</evidence>
<dbReference type="GO" id="GO:0005524">
    <property type="term" value="F:ATP binding"/>
    <property type="evidence" value="ECO:0007669"/>
    <property type="project" value="UniProtKB-KW"/>
</dbReference>
<dbReference type="InterPro" id="IPR011127">
    <property type="entry name" value="Dala_Dala_lig_N"/>
</dbReference>
<feature type="non-terminal residue" evidence="18">
    <location>
        <position position="1"/>
    </location>
</feature>
<keyword evidence="12" id="KW-0133">Cell shape</keyword>
<evidence type="ECO:0000256" key="5">
    <source>
        <dbReference type="ARBA" id="ARBA00010871"/>
    </source>
</evidence>
<dbReference type="SUPFAM" id="SSF52440">
    <property type="entry name" value="PreATP-grasp domain"/>
    <property type="match status" value="1"/>
</dbReference>
<dbReference type="GO" id="GO:0005829">
    <property type="term" value="C:cytosol"/>
    <property type="evidence" value="ECO:0007669"/>
    <property type="project" value="TreeGrafter"/>
</dbReference>
<sequence>VKRLRVGVVYGGRSSEHEVSLASAAAVLTQLDPKKYEVIPICIQQDGRWSLADKPPATLSAADLIASANSPVPSSNQPGTSREVHFLAYPAESRIMTIQIDSELTHEGVRAFVSRLGVDVVFPVVHGPFGEDGTLQGLFELANVPYVGTGVLGSAVAMDKAVAKTLFAANNLPTVKHLLVTAVQWNTGRNTVLEEISDLLTYPMFVKPANQGSSIGISKAADRPQLEQAIEVARQFDFKVIIEEAVPDAREIECAVLGNEAPEVSVLGEVLPSG</sequence>
<dbReference type="FunFam" id="3.30.1490.20:FF:000007">
    <property type="entry name" value="D-alanine--D-alanine ligase"/>
    <property type="match status" value="1"/>
</dbReference>
<evidence type="ECO:0000256" key="6">
    <source>
        <dbReference type="ARBA" id="ARBA00022490"/>
    </source>
</evidence>
<name>A0A382S2T7_9ZZZZ</name>
<comment type="pathway">
    <text evidence="16">Glycan biosynthesis.</text>
</comment>
<dbReference type="InterPro" id="IPR000291">
    <property type="entry name" value="D-Ala_lig_Van_CS"/>
</dbReference>
<dbReference type="InterPro" id="IPR011095">
    <property type="entry name" value="Dala_Dala_lig_C"/>
</dbReference>
<dbReference type="GO" id="GO:0071555">
    <property type="term" value="P:cell wall organization"/>
    <property type="evidence" value="ECO:0007669"/>
    <property type="project" value="UniProtKB-KW"/>
</dbReference>
<gene>
    <name evidence="18" type="ORF">METZ01_LOCUS356292</name>
</gene>
<reference evidence="18" key="1">
    <citation type="submission" date="2018-05" db="EMBL/GenBank/DDBJ databases">
        <authorList>
            <person name="Lanie J.A."/>
            <person name="Ng W.-L."/>
            <person name="Kazmierczak K.M."/>
            <person name="Andrzejewski T.M."/>
            <person name="Davidsen T.M."/>
            <person name="Wayne K.J."/>
            <person name="Tettelin H."/>
            <person name="Glass J.I."/>
            <person name="Rusch D."/>
            <person name="Podicherti R."/>
            <person name="Tsui H.-C.T."/>
            <person name="Winkler M.E."/>
        </authorList>
    </citation>
    <scope>NUCLEOTIDE SEQUENCE</scope>
</reference>
<evidence type="ECO:0000256" key="14">
    <source>
        <dbReference type="ARBA" id="ARBA00023211"/>
    </source>
</evidence>
<dbReference type="PROSITE" id="PS50975">
    <property type="entry name" value="ATP_GRASP"/>
    <property type="match status" value="1"/>
</dbReference>
<evidence type="ECO:0000256" key="13">
    <source>
        <dbReference type="ARBA" id="ARBA00022984"/>
    </source>
</evidence>
<dbReference type="Gene3D" id="3.30.470.20">
    <property type="entry name" value="ATP-grasp fold, B domain"/>
    <property type="match status" value="1"/>
</dbReference>
<dbReference type="PANTHER" id="PTHR23132">
    <property type="entry name" value="D-ALANINE--D-ALANINE LIGASE"/>
    <property type="match status" value="1"/>
</dbReference>
<evidence type="ECO:0000256" key="3">
    <source>
        <dbReference type="ARBA" id="ARBA00004496"/>
    </source>
</evidence>
<keyword evidence="7" id="KW-0436">Ligase</keyword>
<dbReference type="InterPro" id="IPR005905">
    <property type="entry name" value="D_ala_D_ala"/>
</dbReference>
<evidence type="ECO:0000256" key="2">
    <source>
        <dbReference type="ARBA" id="ARBA00001946"/>
    </source>
</evidence>